<proteinExistence type="inferred from homology"/>
<dbReference type="GO" id="GO:0005975">
    <property type="term" value="P:carbohydrate metabolic process"/>
    <property type="evidence" value="ECO:0007669"/>
    <property type="project" value="UniProtKB-UniRule"/>
</dbReference>
<dbReference type="EMBL" id="LICS01000029">
    <property type="protein sequence ID" value="KRO95488.1"/>
    <property type="molecule type" value="Genomic_DNA"/>
</dbReference>
<dbReference type="FunFam" id="3.40.50.10490:FF:000001">
    <property type="entry name" value="Glutamine--fructose-6-phosphate aminotransferase [isomerizing]"/>
    <property type="match status" value="1"/>
</dbReference>
<organism evidence="13 14">
    <name type="scientific">SAR86 cluster bacterium BACL1 MAG-120820-bin45</name>
    <dbReference type="NCBI Taxonomy" id="1655612"/>
    <lineage>
        <taxon>Bacteria</taxon>
        <taxon>Pseudomonadati</taxon>
        <taxon>Pseudomonadota</taxon>
        <taxon>Gammaproteobacteria</taxon>
        <taxon>SAR86 cluster</taxon>
    </lineage>
</organism>
<dbReference type="InterPro" id="IPR029055">
    <property type="entry name" value="Ntn_hydrolases_N"/>
</dbReference>
<comment type="function">
    <text evidence="10">Catalyzes the first step in hexosamine metabolism, converting fructose-6P into glucosamine-6P using glutamine as a nitrogen source.</text>
</comment>
<feature type="initiator methionine" description="Removed" evidence="10">
    <location>
        <position position="1"/>
    </location>
</feature>
<dbReference type="GO" id="GO:0006047">
    <property type="term" value="P:UDP-N-acetylglucosamine metabolic process"/>
    <property type="evidence" value="ECO:0007669"/>
    <property type="project" value="TreeGrafter"/>
</dbReference>
<dbReference type="GO" id="GO:0004360">
    <property type="term" value="F:glutamine-fructose-6-phosphate transaminase (isomerizing) activity"/>
    <property type="evidence" value="ECO:0007669"/>
    <property type="project" value="UniProtKB-UniRule"/>
</dbReference>
<comment type="catalytic activity">
    <reaction evidence="1 10">
        <text>D-fructose 6-phosphate + L-glutamine = D-glucosamine 6-phosphate + L-glutamate</text>
        <dbReference type="Rhea" id="RHEA:13237"/>
        <dbReference type="ChEBI" id="CHEBI:29985"/>
        <dbReference type="ChEBI" id="CHEBI:58359"/>
        <dbReference type="ChEBI" id="CHEBI:58725"/>
        <dbReference type="ChEBI" id="CHEBI:61527"/>
        <dbReference type="EC" id="2.6.1.16"/>
    </reaction>
</comment>
<accession>A0A0R2UE52</accession>
<dbReference type="PANTHER" id="PTHR10937:SF0">
    <property type="entry name" value="GLUTAMINE--FRUCTOSE-6-PHOSPHATE TRANSAMINASE (ISOMERIZING)"/>
    <property type="match status" value="1"/>
</dbReference>
<feature type="domain" description="SIS" evidence="12">
    <location>
        <begin position="458"/>
        <end position="598"/>
    </location>
</feature>
<feature type="active site" description="Nucleophile; for GATase activity" evidence="10">
    <location>
        <position position="2"/>
    </location>
</feature>
<feature type="domain" description="SIS" evidence="12">
    <location>
        <begin position="286"/>
        <end position="426"/>
    </location>
</feature>
<feature type="active site" description="For Fru-6P isomerization activity" evidence="10">
    <location>
        <position position="603"/>
    </location>
</feature>
<protein>
    <recommendedName>
        <fullName evidence="4 10">Glutamine--fructose-6-phosphate aminotransferase [isomerizing]</fullName>
        <ecNumber evidence="3 10">2.6.1.16</ecNumber>
    </recommendedName>
    <alternativeName>
        <fullName evidence="10">D-fructose-6-phosphate amidotransferase</fullName>
    </alternativeName>
    <alternativeName>
        <fullName evidence="10">GFAT</fullName>
    </alternativeName>
    <alternativeName>
        <fullName evidence="10">Glucosamine-6-phosphate synthase</fullName>
    </alternativeName>
    <alternativeName>
        <fullName evidence="10">Hexosephosphate aminotransferase</fullName>
    </alternativeName>
    <alternativeName>
        <fullName evidence="10">L-glutamine--D-fructose-6-phosphate amidotransferase</fullName>
    </alternativeName>
</protein>
<name>A0A0R2UE52_9GAMM</name>
<dbReference type="Pfam" id="PF01380">
    <property type="entry name" value="SIS"/>
    <property type="match status" value="2"/>
</dbReference>
<sequence>MCGIIGAASSRNVGKLLVQGLHKMEYRGYDSAGIALHQKDSIYSLRSLGKVSLLEAGMIQERPKSKLGIAHTRWATHGKPSEANAHPHTSSEQVHIVHNGIIENYLELREKLTAAGYAFTSETDSEVIAHLLHQHLKASEDLLDAMHSTITELDGAYAIAAIHLNDKDRLIVARNKSPLLIGVGIEENFAASDPLALSQLTNKFVFLEDGDVAEINKDDYQVFSAKGVSVTREITEIDIAVNAVTKGEYSHFMEKEIYEQPDAVANTINGKLGEDDVLDNIFGLGSSEAFKDIKRIQFVACGTSLHAGKVGRFWFEKIAQIPCYVDFASEYRYRDPLVEEGTLFVTISQSGETADTLAALRYAQQKDYLSTLSICNVPTSSLARESEHVLFTNAGPEIGVASTKAFTTQLAGLMLLSMSIAKSLGRDKDLRKNLPNELRALPGVIRETLKLSDEISKIVPNIADKQNALFLGRGMFFPIVQEGALKLKEISYIHAEAYPAGELKHGPLALVDDQIPVVALSPEDTLTEKLVSNLEEVKARGGTLYVFGGGNSKIHIERGAFIQMPACSELLAPIIYTIPLQILAYQVACQRGTDVDQPRNLAKSVTVE</sequence>
<dbReference type="GO" id="GO:0097367">
    <property type="term" value="F:carbohydrate derivative binding"/>
    <property type="evidence" value="ECO:0007669"/>
    <property type="project" value="InterPro"/>
</dbReference>
<dbReference type="SUPFAM" id="SSF56235">
    <property type="entry name" value="N-terminal nucleophile aminohydrolases (Ntn hydrolases)"/>
    <property type="match status" value="1"/>
</dbReference>
<evidence type="ECO:0000256" key="9">
    <source>
        <dbReference type="ARBA" id="ARBA00022962"/>
    </source>
</evidence>
<dbReference type="GO" id="GO:0006487">
    <property type="term" value="P:protein N-linked glycosylation"/>
    <property type="evidence" value="ECO:0007669"/>
    <property type="project" value="TreeGrafter"/>
</dbReference>
<evidence type="ECO:0000256" key="6">
    <source>
        <dbReference type="ARBA" id="ARBA00022576"/>
    </source>
</evidence>
<evidence type="ECO:0000259" key="11">
    <source>
        <dbReference type="PROSITE" id="PS51278"/>
    </source>
</evidence>
<dbReference type="NCBIfam" id="NF001484">
    <property type="entry name" value="PRK00331.1"/>
    <property type="match status" value="1"/>
</dbReference>
<dbReference type="Gene3D" id="3.60.20.10">
    <property type="entry name" value="Glutamine Phosphoribosylpyrophosphate, subunit 1, domain 1"/>
    <property type="match status" value="1"/>
</dbReference>
<dbReference type="STRING" id="1655612.ABS10_01870"/>
<dbReference type="PROSITE" id="PS51278">
    <property type="entry name" value="GATASE_TYPE_2"/>
    <property type="match status" value="1"/>
</dbReference>
<dbReference type="FunFam" id="3.40.50.10490:FF:000002">
    <property type="entry name" value="Glutamine--fructose-6-phosphate aminotransferase [isomerizing]"/>
    <property type="match status" value="1"/>
</dbReference>
<evidence type="ECO:0000256" key="8">
    <source>
        <dbReference type="ARBA" id="ARBA00022737"/>
    </source>
</evidence>
<reference evidence="13 14" key="1">
    <citation type="submission" date="2015-10" db="EMBL/GenBank/DDBJ databases">
        <title>Metagenome-Assembled Genomes uncover a global brackish microbiome.</title>
        <authorList>
            <person name="Hugerth L.W."/>
            <person name="Larsson J."/>
            <person name="Alneberg J."/>
            <person name="Lindh M.V."/>
            <person name="Legrand C."/>
            <person name="Pinhassi J."/>
            <person name="Andersson A.F."/>
        </authorList>
    </citation>
    <scope>NUCLEOTIDE SEQUENCE [LARGE SCALE GENOMIC DNA]</scope>
    <source>
        <strain evidence="13">BACL1 MAG-120820-bin45</strain>
    </source>
</reference>
<dbReference type="Pfam" id="PF13522">
    <property type="entry name" value="GATase_6"/>
    <property type="match status" value="1"/>
</dbReference>
<evidence type="ECO:0000313" key="14">
    <source>
        <dbReference type="Proteomes" id="UP000051027"/>
    </source>
</evidence>
<dbReference type="InterPro" id="IPR005855">
    <property type="entry name" value="GFAT"/>
</dbReference>
<evidence type="ECO:0000256" key="1">
    <source>
        <dbReference type="ARBA" id="ARBA00001031"/>
    </source>
</evidence>
<dbReference type="InterPro" id="IPR035490">
    <property type="entry name" value="GlmS/FrlB_SIS"/>
</dbReference>
<evidence type="ECO:0000256" key="3">
    <source>
        <dbReference type="ARBA" id="ARBA00012916"/>
    </source>
</evidence>
<dbReference type="InterPro" id="IPR017932">
    <property type="entry name" value="GATase_2_dom"/>
</dbReference>
<dbReference type="Proteomes" id="UP000051027">
    <property type="component" value="Unassembled WGS sequence"/>
</dbReference>
<gene>
    <name evidence="10" type="primary">glmS</name>
    <name evidence="13" type="ORF">ABS10_01870</name>
</gene>
<evidence type="ECO:0000313" key="13">
    <source>
        <dbReference type="EMBL" id="KRO95488.1"/>
    </source>
</evidence>
<keyword evidence="7 10" id="KW-0808">Transferase</keyword>
<dbReference type="CDD" id="cd05009">
    <property type="entry name" value="SIS_GlmS_GlmD_2"/>
    <property type="match status" value="1"/>
</dbReference>
<feature type="domain" description="Glutamine amidotransferase type-2" evidence="11">
    <location>
        <begin position="2"/>
        <end position="218"/>
    </location>
</feature>
<dbReference type="FunFam" id="3.60.20.10:FF:000006">
    <property type="entry name" value="Glutamine--fructose-6-phosphate aminotransferase [isomerizing]"/>
    <property type="match status" value="1"/>
</dbReference>
<keyword evidence="8" id="KW-0677">Repeat</keyword>
<dbReference type="GO" id="GO:0005829">
    <property type="term" value="C:cytosol"/>
    <property type="evidence" value="ECO:0007669"/>
    <property type="project" value="TreeGrafter"/>
</dbReference>
<keyword evidence="9" id="KW-0315">Glutamine amidotransferase</keyword>
<dbReference type="AlphaFoldDB" id="A0A0R2UE52"/>
<dbReference type="InterPro" id="IPR035466">
    <property type="entry name" value="GlmS/AgaS_SIS"/>
</dbReference>
<comment type="subunit">
    <text evidence="10">Homodimer.</text>
</comment>
<evidence type="ECO:0000256" key="7">
    <source>
        <dbReference type="ARBA" id="ARBA00022679"/>
    </source>
</evidence>
<evidence type="ECO:0000256" key="10">
    <source>
        <dbReference type="HAMAP-Rule" id="MF_00164"/>
    </source>
</evidence>
<keyword evidence="5 10" id="KW-0963">Cytoplasm</keyword>
<comment type="caution">
    <text evidence="13">The sequence shown here is derived from an EMBL/GenBank/DDBJ whole genome shotgun (WGS) entry which is preliminary data.</text>
</comment>
<dbReference type="InterPro" id="IPR046348">
    <property type="entry name" value="SIS_dom_sf"/>
</dbReference>
<comment type="subcellular location">
    <subcellularLocation>
        <location evidence="2 10">Cytoplasm</location>
    </subcellularLocation>
</comment>
<keyword evidence="6 10" id="KW-0032">Aminotransferase</keyword>
<dbReference type="HAMAP" id="MF_00164">
    <property type="entry name" value="GlmS"/>
    <property type="match status" value="1"/>
</dbReference>
<dbReference type="GO" id="GO:0046349">
    <property type="term" value="P:amino sugar biosynthetic process"/>
    <property type="evidence" value="ECO:0007669"/>
    <property type="project" value="UniProtKB-ARBA"/>
</dbReference>
<dbReference type="GO" id="GO:0006002">
    <property type="term" value="P:fructose 6-phosphate metabolic process"/>
    <property type="evidence" value="ECO:0007669"/>
    <property type="project" value="TreeGrafter"/>
</dbReference>
<dbReference type="EC" id="2.6.1.16" evidence="3 10"/>
<dbReference type="SUPFAM" id="SSF53697">
    <property type="entry name" value="SIS domain"/>
    <property type="match status" value="1"/>
</dbReference>
<dbReference type="CDD" id="cd05008">
    <property type="entry name" value="SIS_GlmS_GlmD_1"/>
    <property type="match status" value="1"/>
</dbReference>
<dbReference type="PANTHER" id="PTHR10937">
    <property type="entry name" value="GLUCOSAMINE--FRUCTOSE-6-PHOSPHATE AMINOTRANSFERASE, ISOMERIZING"/>
    <property type="match status" value="1"/>
</dbReference>
<dbReference type="PROSITE" id="PS51464">
    <property type="entry name" value="SIS"/>
    <property type="match status" value="2"/>
</dbReference>
<dbReference type="InterPro" id="IPR047084">
    <property type="entry name" value="GFAT_N"/>
</dbReference>
<dbReference type="CDD" id="cd00714">
    <property type="entry name" value="GFAT"/>
    <property type="match status" value="1"/>
</dbReference>
<evidence type="ECO:0000256" key="4">
    <source>
        <dbReference type="ARBA" id="ARBA00016090"/>
    </source>
</evidence>
<evidence type="ECO:0000256" key="5">
    <source>
        <dbReference type="ARBA" id="ARBA00022490"/>
    </source>
</evidence>
<evidence type="ECO:0000256" key="2">
    <source>
        <dbReference type="ARBA" id="ARBA00004496"/>
    </source>
</evidence>
<dbReference type="InterPro" id="IPR001347">
    <property type="entry name" value="SIS_dom"/>
</dbReference>
<dbReference type="NCBIfam" id="TIGR01135">
    <property type="entry name" value="glmS"/>
    <property type="match status" value="1"/>
</dbReference>
<dbReference type="Gene3D" id="3.40.50.10490">
    <property type="entry name" value="Glucose-6-phosphate isomerase like protein, domain 1"/>
    <property type="match status" value="2"/>
</dbReference>
<evidence type="ECO:0000259" key="12">
    <source>
        <dbReference type="PROSITE" id="PS51464"/>
    </source>
</evidence>